<evidence type="ECO:0000313" key="2">
    <source>
        <dbReference type="Proteomes" id="UP000760494"/>
    </source>
</evidence>
<comment type="caution">
    <text evidence="1">The sequence shown here is derived from an EMBL/GenBank/DDBJ whole genome shotgun (WGS) entry which is preliminary data.</text>
</comment>
<sequence>MDLKLPSKKACREDNVPNEALKLCRTLVAPYITKLFNTCIRLDYHAAAFRKAITVILPKASKPSYDRLNSW</sequence>
<accession>A0A9Q9UHH6</accession>
<proteinExistence type="predicted"/>
<dbReference type="AlphaFoldDB" id="A0A9Q9UHH6"/>
<dbReference type="EMBL" id="CABFJX010000418">
    <property type="protein sequence ID" value="VTT83292.1"/>
    <property type="molecule type" value="Genomic_DNA"/>
</dbReference>
<reference evidence="1" key="1">
    <citation type="submission" date="2019-05" db="EMBL/GenBank/DDBJ databases">
        <authorList>
            <person name="Piombo E."/>
        </authorList>
    </citation>
    <scope>NUCLEOTIDE SEQUENCE</scope>
    <source>
        <strain evidence="1">C2S</strain>
    </source>
</reference>
<evidence type="ECO:0008006" key="3">
    <source>
        <dbReference type="Google" id="ProtNLM"/>
    </source>
</evidence>
<organism evidence="1 2">
    <name type="scientific">Fusarium fujikuroi</name>
    <name type="common">Bakanae and foot rot disease fungus</name>
    <name type="synonym">Gibberella fujikuroi</name>
    <dbReference type="NCBI Taxonomy" id="5127"/>
    <lineage>
        <taxon>Eukaryota</taxon>
        <taxon>Fungi</taxon>
        <taxon>Dikarya</taxon>
        <taxon>Ascomycota</taxon>
        <taxon>Pezizomycotina</taxon>
        <taxon>Sordariomycetes</taxon>
        <taxon>Hypocreomycetidae</taxon>
        <taxon>Hypocreales</taxon>
        <taxon>Nectriaceae</taxon>
        <taxon>Fusarium</taxon>
        <taxon>Fusarium fujikuroi species complex</taxon>
    </lineage>
</organism>
<evidence type="ECO:0000313" key="1">
    <source>
        <dbReference type="EMBL" id="VTT83292.1"/>
    </source>
</evidence>
<dbReference type="Proteomes" id="UP000760494">
    <property type="component" value="Unassembled WGS sequence"/>
</dbReference>
<gene>
    <name evidence="1" type="ORF">C2S_2991</name>
</gene>
<name>A0A9Q9UHH6_FUSFU</name>
<protein>
    <recommendedName>
        <fullName evidence="3">Reverse transcriptase domain-containing protein</fullName>
    </recommendedName>
</protein>